<reference evidence="10 11" key="1">
    <citation type="submission" date="2017-03" db="EMBL/GenBank/DDBJ databases">
        <title>Sulfur activation and transportation mechanism of thermophilic Archaea Acidianus manzaensis YN-25.</title>
        <authorList>
            <person name="Ma Y."/>
            <person name="Yang Y."/>
            <person name="Xia J."/>
        </authorList>
    </citation>
    <scope>NUCLEOTIDE SEQUENCE [LARGE SCALE GENOMIC DNA]</scope>
    <source>
        <strain evidence="10 11">YN-25</strain>
    </source>
</reference>
<gene>
    <name evidence="10" type="ORF">B6F84_01370</name>
</gene>
<keyword evidence="2" id="KW-0813">Transport</keyword>
<dbReference type="Pfam" id="PF00083">
    <property type="entry name" value="Sugar_tr"/>
    <property type="match status" value="1"/>
</dbReference>
<feature type="transmembrane region" description="Helical" evidence="8">
    <location>
        <begin position="189"/>
        <end position="208"/>
    </location>
</feature>
<dbReference type="Proteomes" id="UP000193404">
    <property type="component" value="Chromosome"/>
</dbReference>
<feature type="transmembrane region" description="Helical" evidence="8">
    <location>
        <begin position="154"/>
        <end position="177"/>
    </location>
</feature>
<dbReference type="GO" id="GO:0015293">
    <property type="term" value="F:symporter activity"/>
    <property type="evidence" value="ECO:0007669"/>
    <property type="project" value="UniProtKB-KW"/>
</dbReference>
<dbReference type="InterPro" id="IPR036259">
    <property type="entry name" value="MFS_trans_sf"/>
</dbReference>
<feature type="transmembrane region" description="Helical" evidence="8">
    <location>
        <begin position="379"/>
        <end position="398"/>
    </location>
</feature>
<feature type="transmembrane region" description="Helical" evidence="8">
    <location>
        <begin position="82"/>
        <end position="108"/>
    </location>
</feature>
<keyword evidence="11" id="KW-1185">Reference proteome</keyword>
<dbReference type="InterPro" id="IPR020846">
    <property type="entry name" value="MFS_dom"/>
</dbReference>
<accession>A0A1W6JX64</accession>
<dbReference type="InterPro" id="IPR051084">
    <property type="entry name" value="H+-coupled_symporters"/>
</dbReference>
<proteinExistence type="predicted"/>
<feature type="transmembrane region" description="Helical" evidence="8">
    <location>
        <begin position="410"/>
        <end position="427"/>
    </location>
</feature>
<keyword evidence="6 8" id="KW-1133">Transmembrane helix</keyword>
<keyword evidence="4 8" id="KW-0812">Transmembrane</keyword>
<protein>
    <submittedName>
        <fullName evidence="10">MFS transporter</fullName>
    </submittedName>
</protein>
<evidence type="ECO:0000259" key="9">
    <source>
        <dbReference type="PROSITE" id="PS50850"/>
    </source>
</evidence>
<evidence type="ECO:0000256" key="2">
    <source>
        <dbReference type="ARBA" id="ARBA00022448"/>
    </source>
</evidence>
<name>A0A1W6JX64_9CREN</name>
<feature type="transmembrane region" description="Helical" evidence="8">
    <location>
        <begin position="20"/>
        <end position="43"/>
    </location>
</feature>
<feature type="transmembrane region" description="Helical" evidence="8">
    <location>
        <begin position="114"/>
        <end position="133"/>
    </location>
</feature>
<evidence type="ECO:0000256" key="6">
    <source>
        <dbReference type="ARBA" id="ARBA00022989"/>
    </source>
</evidence>
<dbReference type="SUPFAM" id="SSF103473">
    <property type="entry name" value="MFS general substrate transporter"/>
    <property type="match status" value="1"/>
</dbReference>
<dbReference type="EMBL" id="CP020477">
    <property type="protein sequence ID" value="ARM74804.1"/>
    <property type="molecule type" value="Genomic_DNA"/>
</dbReference>
<feature type="domain" description="Major facilitator superfamily (MFS) profile" evidence="9">
    <location>
        <begin position="1"/>
        <end position="449"/>
    </location>
</feature>
<feature type="transmembrane region" description="Helical" evidence="8">
    <location>
        <begin position="49"/>
        <end position="70"/>
    </location>
</feature>
<evidence type="ECO:0000256" key="4">
    <source>
        <dbReference type="ARBA" id="ARBA00022692"/>
    </source>
</evidence>
<keyword evidence="3" id="KW-1003">Cell membrane</keyword>
<dbReference type="STRING" id="282676.B6F84_01370"/>
<dbReference type="AlphaFoldDB" id="A0A1W6JX64"/>
<dbReference type="OrthoDB" id="117970at2157"/>
<comment type="subcellular location">
    <subcellularLocation>
        <location evidence="1">Cell membrane</location>
        <topology evidence="1">Multi-pass membrane protein</topology>
    </subcellularLocation>
</comment>
<feature type="transmembrane region" description="Helical" evidence="8">
    <location>
        <begin position="345"/>
        <end position="367"/>
    </location>
</feature>
<dbReference type="InterPro" id="IPR005828">
    <property type="entry name" value="MFS_sugar_transport-like"/>
</dbReference>
<evidence type="ECO:0000313" key="11">
    <source>
        <dbReference type="Proteomes" id="UP000193404"/>
    </source>
</evidence>
<feature type="transmembrane region" description="Helical" evidence="8">
    <location>
        <begin position="318"/>
        <end position="339"/>
    </location>
</feature>
<dbReference type="PROSITE" id="PS50850">
    <property type="entry name" value="MFS"/>
    <property type="match status" value="1"/>
</dbReference>
<evidence type="ECO:0000256" key="1">
    <source>
        <dbReference type="ARBA" id="ARBA00004651"/>
    </source>
</evidence>
<dbReference type="Gene3D" id="1.20.1250.20">
    <property type="entry name" value="MFS general substrate transporter like domains"/>
    <property type="match status" value="1"/>
</dbReference>
<feature type="transmembrane region" description="Helical" evidence="8">
    <location>
        <begin position="288"/>
        <end position="311"/>
    </location>
</feature>
<keyword evidence="7 8" id="KW-0472">Membrane</keyword>
<evidence type="ECO:0000313" key="10">
    <source>
        <dbReference type="EMBL" id="ARM74804.1"/>
    </source>
</evidence>
<evidence type="ECO:0000256" key="3">
    <source>
        <dbReference type="ARBA" id="ARBA00022475"/>
    </source>
</evidence>
<dbReference type="PANTHER" id="PTHR43528:SF1">
    <property type="entry name" value="ALPHA-KETOGLUTARATE PERMEASE"/>
    <property type="match status" value="1"/>
</dbReference>
<organism evidence="10 11">
    <name type="scientific">Acidianus manzaensis</name>
    <dbReference type="NCBI Taxonomy" id="282676"/>
    <lineage>
        <taxon>Archaea</taxon>
        <taxon>Thermoproteota</taxon>
        <taxon>Thermoprotei</taxon>
        <taxon>Sulfolobales</taxon>
        <taxon>Sulfolobaceae</taxon>
        <taxon>Acidianus</taxon>
    </lineage>
</organism>
<dbReference type="PANTHER" id="PTHR43528">
    <property type="entry name" value="ALPHA-KETOGLUTARATE PERMEASE"/>
    <property type="match status" value="1"/>
</dbReference>
<keyword evidence="5" id="KW-0769">Symport</keyword>
<evidence type="ECO:0000256" key="8">
    <source>
        <dbReference type="SAM" id="Phobius"/>
    </source>
</evidence>
<dbReference type="GeneID" id="41589527"/>
<dbReference type="GO" id="GO:0005886">
    <property type="term" value="C:plasma membrane"/>
    <property type="evidence" value="ECO:0007669"/>
    <property type="project" value="UniProtKB-SubCell"/>
</dbReference>
<dbReference type="RefSeq" id="WP_148690555.1">
    <property type="nucleotide sequence ID" value="NZ_CP020477.1"/>
</dbReference>
<dbReference type="KEGG" id="aman:B6F84_01370"/>
<sequence length="449" mass="49661">MKDNTILTNIDFSKWSKGHWSLFSSLLIGFFMWGVIASIAPLFYPSVNIVWFLIAPIIAQLIGDLGISFISDRKLGRKGTFFITMGLYGTGALIIFIASSISLAYPSLLSSSSLPFIIIILAGIILADLGIEGEVPTALSYASETMPLRLRETMLVLLPNFDNVGAMFAGLVAYITYSISNSYLIELRILGVLSLILVGVAIIIRYLTPESARWLINKGKEHKAEEEVKKGYFILEESREKIVHIDKKVPFPIRFLFLVLIAVSQYLTYGLMAYVIADYYFKGATVDFIVFVANLGASLAGLVAAGLVKFVGSKSFGFASFLGGTLTIIPIILLVTHIIPFSLITFYGLLFANMFFSEFGWATRTIFEPVLMPTSSRAFYIGLVRIFPMLSYAASVYLTSSFNELQFVEFNLALWILGAIGAGLWFTKGYDTNLVPIEETSQQTEKTSI</sequence>
<evidence type="ECO:0000256" key="5">
    <source>
        <dbReference type="ARBA" id="ARBA00022847"/>
    </source>
</evidence>
<evidence type="ECO:0000256" key="7">
    <source>
        <dbReference type="ARBA" id="ARBA00023136"/>
    </source>
</evidence>
<feature type="transmembrane region" description="Helical" evidence="8">
    <location>
        <begin position="255"/>
        <end position="276"/>
    </location>
</feature>